<proteinExistence type="predicted"/>
<gene>
    <name evidence="3" type="ORF">V5O48_014859</name>
</gene>
<evidence type="ECO:0000256" key="2">
    <source>
        <dbReference type="SAM" id="Phobius"/>
    </source>
</evidence>
<sequence>MDFLVVVNARDETGTEELTFPPKGQYRLAIFAHTIGSPSFTSDQVIEVGANSTNSGSSTTTSGFSTTTSGSSTSSGGEQTSTQTSGLATQTPGPSGSHSTSLGQILGATLAGLFALGLVISGIRLRSRHKQQRQAHARRPELDLIDPELAVDPLPSGLDAETRRSRPSSEKLEPTPEPVQYTPVVEVSDAMNTDTTISKSPPPANVFPIVDESRVGPFAGFTTDELVLELNQRIQTEDGRWDENETLPEYPGSERGDP</sequence>
<name>A0ABR3EWG2_9AGAR</name>
<feature type="compositionally biased region" description="Low complexity" evidence="1">
    <location>
        <begin position="52"/>
        <end position="86"/>
    </location>
</feature>
<evidence type="ECO:0000313" key="4">
    <source>
        <dbReference type="Proteomes" id="UP001465976"/>
    </source>
</evidence>
<accession>A0ABR3EWG2</accession>
<feature type="region of interest" description="Disordered" evidence="1">
    <location>
        <begin position="51"/>
        <end position="101"/>
    </location>
</feature>
<feature type="compositionally biased region" description="Polar residues" evidence="1">
    <location>
        <begin position="87"/>
        <end position="101"/>
    </location>
</feature>
<organism evidence="3 4">
    <name type="scientific">Marasmius crinis-equi</name>
    <dbReference type="NCBI Taxonomy" id="585013"/>
    <lineage>
        <taxon>Eukaryota</taxon>
        <taxon>Fungi</taxon>
        <taxon>Dikarya</taxon>
        <taxon>Basidiomycota</taxon>
        <taxon>Agaricomycotina</taxon>
        <taxon>Agaricomycetes</taxon>
        <taxon>Agaricomycetidae</taxon>
        <taxon>Agaricales</taxon>
        <taxon>Marasmiineae</taxon>
        <taxon>Marasmiaceae</taxon>
        <taxon>Marasmius</taxon>
    </lineage>
</organism>
<feature type="region of interest" description="Disordered" evidence="1">
    <location>
        <begin position="129"/>
        <end position="178"/>
    </location>
</feature>
<reference evidence="3 4" key="1">
    <citation type="submission" date="2024-02" db="EMBL/GenBank/DDBJ databases">
        <title>A draft genome for the cacao thread blight pathogen Marasmius crinis-equi.</title>
        <authorList>
            <person name="Cohen S.P."/>
            <person name="Baruah I.K."/>
            <person name="Amoako-Attah I."/>
            <person name="Bukari Y."/>
            <person name="Meinhardt L.W."/>
            <person name="Bailey B.A."/>
        </authorList>
    </citation>
    <scope>NUCLEOTIDE SEQUENCE [LARGE SCALE GENOMIC DNA]</scope>
    <source>
        <strain evidence="3 4">GH-76</strain>
    </source>
</reference>
<dbReference type="EMBL" id="JBAHYK010001665">
    <property type="protein sequence ID" value="KAL0567134.1"/>
    <property type="molecule type" value="Genomic_DNA"/>
</dbReference>
<evidence type="ECO:0000256" key="1">
    <source>
        <dbReference type="SAM" id="MobiDB-lite"/>
    </source>
</evidence>
<comment type="caution">
    <text evidence="3">The sequence shown here is derived from an EMBL/GenBank/DDBJ whole genome shotgun (WGS) entry which is preliminary data.</text>
</comment>
<feature type="transmembrane region" description="Helical" evidence="2">
    <location>
        <begin position="102"/>
        <end position="123"/>
    </location>
</feature>
<keyword evidence="2" id="KW-1133">Transmembrane helix</keyword>
<keyword evidence="2" id="KW-0812">Transmembrane</keyword>
<protein>
    <submittedName>
        <fullName evidence="3">Uncharacterized protein</fullName>
    </submittedName>
</protein>
<keyword evidence="2" id="KW-0472">Membrane</keyword>
<dbReference type="Proteomes" id="UP001465976">
    <property type="component" value="Unassembled WGS sequence"/>
</dbReference>
<evidence type="ECO:0000313" key="3">
    <source>
        <dbReference type="EMBL" id="KAL0567134.1"/>
    </source>
</evidence>
<feature type="compositionally biased region" description="Basic and acidic residues" evidence="1">
    <location>
        <begin position="160"/>
        <end position="174"/>
    </location>
</feature>
<feature type="region of interest" description="Disordered" evidence="1">
    <location>
        <begin position="234"/>
        <end position="258"/>
    </location>
</feature>
<keyword evidence="4" id="KW-1185">Reference proteome</keyword>